<gene>
    <name evidence="2" type="ORF">ARMGADRAFT_1014740</name>
</gene>
<reference evidence="3" key="1">
    <citation type="journal article" date="2017" name="Nat. Ecol. Evol.">
        <title>Genome expansion and lineage-specific genetic innovations in the forest pathogenic fungi Armillaria.</title>
        <authorList>
            <person name="Sipos G."/>
            <person name="Prasanna A.N."/>
            <person name="Walter M.C."/>
            <person name="O'Connor E."/>
            <person name="Balint B."/>
            <person name="Krizsan K."/>
            <person name="Kiss B."/>
            <person name="Hess J."/>
            <person name="Varga T."/>
            <person name="Slot J."/>
            <person name="Riley R."/>
            <person name="Boka B."/>
            <person name="Rigling D."/>
            <person name="Barry K."/>
            <person name="Lee J."/>
            <person name="Mihaltcheva S."/>
            <person name="LaButti K."/>
            <person name="Lipzen A."/>
            <person name="Waldron R."/>
            <person name="Moloney N.M."/>
            <person name="Sperisen C."/>
            <person name="Kredics L."/>
            <person name="Vagvoelgyi C."/>
            <person name="Patrignani A."/>
            <person name="Fitzpatrick D."/>
            <person name="Nagy I."/>
            <person name="Doyle S."/>
            <person name="Anderson J.B."/>
            <person name="Grigoriev I.V."/>
            <person name="Gueldener U."/>
            <person name="Muensterkoetter M."/>
            <person name="Nagy L.G."/>
        </authorList>
    </citation>
    <scope>NUCLEOTIDE SEQUENCE [LARGE SCALE GENOMIC DNA]</scope>
    <source>
        <strain evidence="3">Ar21-2</strain>
    </source>
</reference>
<dbReference type="InParanoid" id="A0A2H3D7M4"/>
<keyword evidence="1" id="KW-0812">Transmembrane</keyword>
<dbReference type="Proteomes" id="UP000217790">
    <property type="component" value="Unassembled WGS sequence"/>
</dbReference>
<keyword evidence="1" id="KW-0472">Membrane</keyword>
<dbReference type="EMBL" id="KZ293666">
    <property type="protein sequence ID" value="PBK90100.1"/>
    <property type="molecule type" value="Genomic_DNA"/>
</dbReference>
<keyword evidence="1" id="KW-1133">Transmembrane helix</keyword>
<sequence>MECFENLACSWLFVVFVRLIFIFKPFFDSFPFFLCVEKHRNANLDARRQSPVPYWVSTFP</sequence>
<evidence type="ECO:0000256" key="1">
    <source>
        <dbReference type="SAM" id="Phobius"/>
    </source>
</evidence>
<keyword evidence="3" id="KW-1185">Reference proteome</keyword>
<protein>
    <submittedName>
        <fullName evidence="2">Uncharacterized protein</fullName>
    </submittedName>
</protein>
<feature type="transmembrane region" description="Helical" evidence="1">
    <location>
        <begin position="7"/>
        <end position="27"/>
    </location>
</feature>
<dbReference type="AlphaFoldDB" id="A0A2H3D7M4"/>
<proteinExistence type="predicted"/>
<evidence type="ECO:0000313" key="3">
    <source>
        <dbReference type="Proteomes" id="UP000217790"/>
    </source>
</evidence>
<evidence type="ECO:0000313" key="2">
    <source>
        <dbReference type="EMBL" id="PBK90100.1"/>
    </source>
</evidence>
<accession>A0A2H3D7M4</accession>
<organism evidence="2 3">
    <name type="scientific">Armillaria gallica</name>
    <name type="common">Bulbous honey fungus</name>
    <name type="synonym">Armillaria bulbosa</name>
    <dbReference type="NCBI Taxonomy" id="47427"/>
    <lineage>
        <taxon>Eukaryota</taxon>
        <taxon>Fungi</taxon>
        <taxon>Dikarya</taxon>
        <taxon>Basidiomycota</taxon>
        <taxon>Agaricomycotina</taxon>
        <taxon>Agaricomycetes</taxon>
        <taxon>Agaricomycetidae</taxon>
        <taxon>Agaricales</taxon>
        <taxon>Marasmiineae</taxon>
        <taxon>Physalacriaceae</taxon>
        <taxon>Armillaria</taxon>
    </lineage>
</organism>
<name>A0A2H3D7M4_ARMGA</name>